<keyword evidence="2" id="KW-0496">Mitochondrion</keyword>
<reference evidence="2" key="1">
    <citation type="journal article" date="2010" name="BMC Genomics">
        <title>Comparative mitogenomics of Braconidae (Insecta: Hymenoptera) and the phylogenetic utility of mitochondrial genomes with special reference to Holometabolous insects.</title>
        <authorList>
            <person name="Wei S.J."/>
            <person name="Shi M."/>
            <person name="Sharkey M.J."/>
            <person name="van Achterberg C."/>
            <person name="Chen X.X."/>
        </authorList>
    </citation>
    <scope>NUCLEOTIDE SEQUENCE</scope>
</reference>
<evidence type="ECO:0000313" key="2">
    <source>
        <dbReference type="EMBL" id="ACY09428.1"/>
    </source>
</evidence>
<geneLocation type="mitochondrion" evidence="2"/>
<organism evidence="2">
    <name type="scientific">Phanerotoma flava</name>
    <dbReference type="NCBI Taxonomy" id="684660"/>
    <lineage>
        <taxon>Eukaryota</taxon>
        <taxon>Metazoa</taxon>
        <taxon>Ecdysozoa</taxon>
        <taxon>Arthropoda</taxon>
        <taxon>Hexapoda</taxon>
        <taxon>Insecta</taxon>
        <taxon>Pterygota</taxon>
        <taxon>Neoptera</taxon>
        <taxon>Endopterygota</taxon>
        <taxon>Hymenoptera</taxon>
        <taxon>Apocrita</taxon>
        <taxon>Ichneumonoidea</taxon>
        <taxon>Braconidae</taxon>
        <taxon>Cheloninae</taxon>
        <taxon>Phanerotoma</taxon>
    </lineage>
</organism>
<protein>
    <submittedName>
        <fullName evidence="2">ATP synthase F0 subunit 8</fullName>
    </submittedName>
</protein>
<keyword evidence="1" id="KW-0812">Transmembrane</keyword>
<keyword evidence="1" id="KW-1133">Transmembrane helix</keyword>
<evidence type="ECO:0000256" key="1">
    <source>
        <dbReference type="SAM" id="Phobius"/>
    </source>
</evidence>
<name>D8WHA5_9HYME</name>
<sequence>MPQLSPMNWFMLMELFFFVYLLLLFNLYFYLKFYMKVILNKIVSIEYKMNWY</sequence>
<gene>
    <name evidence="2" type="primary">ATP8</name>
</gene>
<proteinExistence type="predicted"/>
<keyword evidence="1" id="KW-0472">Membrane</keyword>
<accession>D8WHA5</accession>
<feature type="transmembrane region" description="Helical" evidence="1">
    <location>
        <begin position="12"/>
        <end position="31"/>
    </location>
</feature>
<dbReference type="AlphaFoldDB" id="D8WHA5"/>
<dbReference type="EMBL" id="GU097654">
    <property type="protein sequence ID" value="ACY09428.1"/>
    <property type="molecule type" value="Genomic_DNA"/>
</dbReference>